<accession>A0ABN1TZF9</accession>
<sequence length="129" mass="13562">MSAELAASRPERTPIDWVFVVRGASRGLTVLLIGGAVQPWVGVLSRPLGFIWLALVAVLAFALAARPHRGSAGSVRDCMTAAVASYLLVLPLVVSAAGTLAVDQAFFTSLTAVVVGAFMGAFHRRRQSE</sequence>
<gene>
    <name evidence="2" type="ORF">GCM10009668_32790</name>
</gene>
<evidence type="ECO:0008006" key="4">
    <source>
        <dbReference type="Google" id="ProtNLM"/>
    </source>
</evidence>
<organism evidence="2 3">
    <name type="scientific">Nocardioides dubius</name>
    <dbReference type="NCBI Taxonomy" id="317019"/>
    <lineage>
        <taxon>Bacteria</taxon>
        <taxon>Bacillati</taxon>
        <taxon>Actinomycetota</taxon>
        <taxon>Actinomycetes</taxon>
        <taxon>Propionibacteriales</taxon>
        <taxon>Nocardioidaceae</taxon>
        <taxon>Nocardioides</taxon>
    </lineage>
</organism>
<feature type="transmembrane region" description="Helical" evidence="1">
    <location>
        <begin position="78"/>
        <end position="98"/>
    </location>
</feature>
<protein>
    <recommendedName>
        <fullName evidence="4">SPW repeat-containing protein</fullName>
    </recommendedName>
</protein>
<feature type="transmembrane region" description="Helical" evidence="1">
    <location>
        <begin position="104"/>
        <end position="122"/>
    </location>
</feature>
<evidence type="ECO:0000313" key="3">
    <source>
        <dbReference type="Proteomes" id="UP001501581"/>
    </source>
</evidence>
<proteinExistence type="predicted"/>
<dbReference type="RefSeq" id="WP_343995921.1">
    <property type="nucleotide sequence ID" value="NZ_BAAALG010000012.1"/>
</dbReference>
<feature type="transmembrane region" description="Helical" evidence="1">
    <location>
        <begin position="49"/>
        <end position="66"/>
    </location>
</feature>
<keyword evidence="1" id="KW-1133">Transmembrane helix</keyword>
<evidence type="ECO:0000256" key="1">
    <source>
        <dbReference type="SAM" id="Phobius"/>
    </source>
</evidence>
<evidence type="ECO:0000313" key="2">
    <source>
        <dbReference type="EMBL" id="GAA1109764.1"/>
    </source>
</evidence>
<keyword evidence="3" id="KW-1185">Reference proteome</keyword>
<keyword evidence="1" id="KW-0472">Membrane</keyword>
<name>A0ABN1TZF9_9ACTN</name>
<dbReference type="EMBL" id="BAAALG010000012">
    <property type="protein sequence ID" value="GAA1109764.1"/>
    <property type="molecule type" value="Genomic_DNA"/>
</dbReference>
<comment type="caution">
    <text evidence="2">The sequence shown here is derived from an EMBL/GenBank/DDBJ whole genome shotgun (WGS) entry which is preliminary data.</text>
</comment>
<dbReference type="Proteomes" id="UP001501581">
    <property type="component" value="Unassembled WGS sequence"/>
</dbReference>
<reference evidence="2 3" key="1">
    <citation type="journal article" date="2019" name="Int. J. Syst. Evol. Microbiol.">
        <title>The Global Catalogue of Microorganisms (GCM) 10K type strain sequencing project: providing services to taxonomists for standard genome sequencing and annotation.</title>
        <authorList>
            <consortium name="The Broad Institute Genomics Platform"/>
            <consortium name="The Broad Institute Genome Sequencing Center for Infectious Disease"/>
            <person name="Wu L."/>
            <person name="Ma J."/>
        </authorList>
    </citation>
    <scope>NUCLEOTIDE SEQUENCE [LARGE SCALE GENOMIC DNA]</scope>
    <source>
        <strain evidence="2 3">JCM 13008</strain>
    </source>
</reference>
<keyword evidence="1" id="KW-0812">Transmembrane</keyword>